<evidence type="ECO:0000313" key="3">
    <source>
        <dbReference type="Proteomes" id="UP000246078"/>
    </source>
</evidence>
<evidence type="ECO:0000256" key="1">
    <source>
        <dbReference type="SAM" id="Coils"/>
    </source>
</evidence>
<dbReference type="VEuPathDB" id="TriTrypDB:C3747_2g312"/>
<dbReference type="VEuPathDB" id="TriTrypDB:TCSYLVIO_005991"/>
<comment type="caution">
    <text evidence="2">The sequence shown here is derived from an EMBL/GenBank/DDBJ whole genome shotgun (WGS) entry which is preliminary data.</text>
</comment>
<dbReference type="VEuPathDB" id="TriTrypDB:Tc_MARK_4695"/>
<dbReference type="VEuPathDB" id="TriTrypDB:ECC02_003206"/>
<keyword evidence="1" id="KW-0175">Coiled coil</keyword>
<name>A0A2V2XLL4_TRYCR</name>
<reference evidence="2 3" key="1">
    <citation type="journal article" date="2018" name="Microb. Genom.">
        <title>Expanding an expanded genome: long-read sequencing of Trypanosoma cruzi.</title>
        <authorList>
            <person name="Berna L."/>
            <person name="Rodriguez M."/>
            <person name="Chiribao M.L."/>
            <person name="Parodi-Talice A."/>
            <person name="Pita S."/>
            <person name="Rijo G."/>
            <person name="Alvarez-Valin F."/>
            <person name="Robello C."/>
        </authorList>
    </citation>
    <scope>NUCLEOTIDE SEQUENCE [LARGE SCALE GENOMIC DNA]</scope>
    <source>
        <strain evidence="2 3">TCC</strain>
    </source>
</reference>
<accession>A0A2V2XLL4</accession>
<dbReference type="VEuPathDB" id="TriTrypDB:C4B63_4g535"/>
<dbReference type="VEuPathDB" id="TriTrypDB:TcCLB.511361.80"/>
<proteinExistence type="predicted"/>
<dbReference type="VEuPathDB" id="TriTrypDB:TcCLB.508899.70"/>
<dbReference type="OMA" id="CEKNDAP"/>
<organism evidence="2 3">
    <name type="scientific">Trypanosoma cruzi</name>
    <dbReference type="NCBI Taxonomy" id="5693"/>
    <lineage>
        <taxon>Eukaryota</taxon>
        <taxon>Discoba</taxon>
        <taxon>Euglenozoa</taxon>
        <taxon>Kinetoplastea</taxon>
        <taxon>Metakinetoplastina</taxon>
        <taxon>Trypanosomatida</taxon>
        <taxon>Trypanosomatidae</taxon>
        <taxon>Trypanosoma</taxon>
        <taxon>Schizotrypanum</taxon>
    </lineage>
</organism>
<gene>
    <name evidence="2" type="ORF">C3747_2g312</name>
</gene>
<protein>
    <submittedName>
        <fullName evidence="2">Uncharacterized protein</fullName>
    </submittedName>
</protein>
<dbReference type="Proteomes" id="UP000246078">
    <property type="component" value="Unassembled WGS sequence"/>
</dbReference>
<dbReference type="VEuPathDB" id="TriTrypDB:BCY84_18513"/>
<dbReference type="VEuPathDB" id="TriTrypDB:TcBrA4_0086560"/>
<feature type="coiled-coil region" evidence="1">
    <location>
        <begin position="74"/>
        <end position="105"/>
    </location>
</feature>
<feature type="coiled-coil region" evidence="1">
    <location>
        <begin position="395"/>
        <end position="422"/>
    </location>
</feature>
<dbReference type="OrthoDB" id="248676at2759"/>
<dbReference type="VEuPathDB" id="TriTrypDB:TcCL_NonESM01631"/>
<dbReference type="SMR" id="A0A2V2XLL4"/>
<dbReference type="VEuPathDB" id="TriTrypDB:TcG_00131"/>
<evidence type="ECO:0000313" key="2">
    <source>
        <dbReference type="EMBL" id="PWV21708.1"/>
    </source>
</evidence>
<dbReference type="AlphaFoldDB" id="A0A2V2XLL4"/>
<dbReference type="EMBL" id="PRFC01000002">
    <property type="protein sequence ID" value="PWV21708.1"/>
    <property type="molecule type" value="Genomic_DNA"/>
</dbReference>
<dbReference type="VEuPathDB" id="TriTrypDB:TCDM_05337"/>
<sequence length="546" mass="60884">MLGLSGVQQQQPYHQHTSQQQFLRAKGRRCLYCQQQGCPGLQNCWWPRLRSLGSRPHRKAESDFPQHFWWDGDVRSEEKNVNAMEENLRAQIRVLEHEVQLLRAGLHNIASVNRRGKKDVATMTTPDVHLSTDYPSDLLFSHSVKSSGSGLRPPSHPVVSSLPGGILLQQQQQHLREEQQQKSVKGVGCVDFSHPEGKVAAGVADVSASPPLQGDPESKDVEGLDHLLRELTAQNVALCRRLAEMKIVLEQRDTLLQSILAERLKLNATHASSSVQAFASAQLTGQPKELFSHLQEAQEEVAHLREETRQLKTALKGCKANLEENNTEAEELRRQIRPPTLFSKELNTIAATPPLLATDGNAPSLPTAAAAAAAAEFRTKEPTVIVVNDSAPVPYENTATDAASMKAEMRELQERLALAERKVLAWESWYREQTQQPSSKEKDSRKITQEGTDVFNEENVFPMIQKSPQRASKKVLRALPVTAPANHVNWRNVFSWQKEMVSDALTIDTYALMAREAALRQVAEQERADVLAALMTDSASDDDQQE</sequence>
<feature type="coiled-coil region" evidence="1">
    <location>
        <begin position="294"/>
        <end position="335"/>
    </location>
</feature>